<keyword evidence="2" id="KW-1185">Reference proteome</keyword>
<evidence type="ECO:0000313" key="1">
    <source>
        <dbReference type="EMBL" id="TCP64060.1"/>
    </source>
</evidence>
<dbReference type="AlphaFoldDB" id="A0A4R2RJQ9"/>
<name>A0A4R2RJQ9_9FIRM</name>
<gene>
    <name evidence="1" type="ORF">EDD73_11221</name>
</gene>
<comment type="caution">
    <text evidence="1">The sequence shown here is derived from an EMBL/GenBank/DDBJ whole genome shotgun (WGS) entry which is preliminary data.</text>
</comment>
<evidence type="ECO:0000313" key="2">
    <source>
        <dbReference type="Proteomes" id="UP000294813"/>
    </source>
</evidence>
<accession>A0A4R2RJQ9</accession>
<protein>
    <submittedName>
        <fullName evidence="1">Uncharacterized protein</fullName>
    </submittedName>
</protein>
<sequence>MRLRGRIEAKQTNSFAIMACIVFAIGDQRNLAFTTCMKALGANLSRHPVETIHEVAGQAANPDIDRLTDRTSCRWTTITGRRRWGVPPYP</sequence>
<proteinExistence type="predicted"/>
<organism evidence="1 2">
    <name type="scientific">Heliophilum fasciatum</name>
    <dbReference type="NCBI Taxonomy" id="35700"/>
    <lineage>
        <taxon>Bacteria</taxon>
        <taxon>Bacillati</taxon>
        <taxon>Bacillota</taxon>
        <taxon>Clostridia</taxon>
        <taxon>Eubacteriales</taxon>
        <taxon>Heliobacteriaceae</taxon>
        <taxon>Heliophilum</taxon>
    </lineage>
</organism>
<reference evidence="1 2" key="1">
    <citation type="submission" date="2019-03" db="EMBL/GenBank/DDBJ databases">
        <title>Genomic Encyclopedia of Type Strains, Phase IV (KMG-IV): sequencing the most valuable type-strain genomes for metagenomic binning, comparative biology and taxonomic classification.</title>
        <authorList>
            <person name="Goeker M."/>
        </authorList>
    </citation>
    <scope>NUCLEOTIDE SEQUENCE [LARGE SCALE GENOMIC DNA]</scope>
    <source>
        <strain evidence="1 2">DSM 11170</strain>
    </source>
</reference>
<dbReference type="Proteomes" id="UP000294813">
    <property type="component" value="Unassembled WGS sequence"/>
</dbReference>
<dbReference type="EMBL" id="SLXT01000012">
    <property type="protein sequence ID" value="TCP64060.1"/>
    <property type="molecule type" value="Genomic_DNA"/>
</dbReference>